<keyword evidence="1" id="KW-0472">Membrane</keyword>
<accession>A0A251RET5</accession>
<name>A0A251RET5_PRUPE</name>
<feature type="transmembrane region" description="Helical" evidence="1">
    <location>
        <begin position="56"/>
        <end position="77"/>
    </location>
</feature>
<proteinExistence type="predicted"/>
<dbReference type="AlphaFoldDB" id="A0A251RET5"/>
<sequence length="78" mass="8458">MVVVAEAPWQKTEPTHFTMVSKAIVFTNFPLAGKTLPFFGLNQLASPLGLPLITSSPTSCCSVFFVIFLATIFLLPLV</sequence>
<dbReference type="Gramene" id="ONI34554">
    <property type="protein sequence ID" value="ONI34554"/>
    <property type="gene ID" value="PRUPE_1G487400"/>
</dbReference>
<evidence type="ECO:0000313" key="2">
    <source>
        <dbReference type="EMBL" id="ONI34554.1"/>
    </source>
</evidence>
<protein>
    <submittedName>
        <fullName evidence="2">Uncharacterized protein</fullName>
    </submittedName>
</protein>
<keyword evidence="1" id="KW-0812">Transmembrane</keyword>
<keyword evidence="1" id="KW-1133">Transmembrane helix</keyword>
<gene>
    <name evidence="2" type="ORF">PRUPE_1G487400</name>
</gene>
<evidence type="ECO:0000256" key="1">
    <source>
        <dbReference type="SAM" id="Phobius"/>
    </source>
</evidence>
<keyword evidence="3" id="KW-1185">Reference proteome</keyword>
<organism evidence="2 3">
    <name type="scientific">Prunus persica</name>
    <name type="common">Peach</name>
    <name type="synonym">Amygdalus persica</name>
    <dbReference type="NCBI Taxonomy" id="3760"/>
    <lineage>
        <taxon>Eukaryota</taxon>
        <taxon>Viridiplantae</taxon>
        <taxon>Streptophyta</taxon>
        <taxon>Embryophyta</taxon>
        <taxon>Tracheophyta</taxon>
        <taxon>Spermatophyta</taxon>
        <taxon>Magnoliopsida</taxon>
        <taxon>eudicotyledons</taxon>
        <taxon>Gunneridae</taxon>
        <taxon>Pentapetalae</taxon>
        <taxon>rosids</taxon>
        <taxon>fabids</taxon>
        <taxon>Rosales</taxon>
        <taxon>Rosaceae</taxon>
        <taxon>Amygdaloideae</taxon>
        <taxon>Amygdaleae</taxon>
        <taxon>Prunus</taxon>
    </lineage>
</organism>
<dbReference type="Proteomes" id="UP000006882">
    <property type="component" value="Chromosome G1"/>
</dbReference>
<dbReference type="EMBL" id="CM007651">
    <property type="protein sequence ID" value="ONI34554.1"/>
    <property type="molecule type" value="Genomic_DNA"/>
</dbReference>
<evidence type="ECO:0000313" key="3">
    <source>
        <dbReference type="Proteomes" id="UP000006882"/>
    </source>
</evidence>
<reference evidence="2 3" key="1">
    <citation type="journal article" date="2013" name="Nat. Genet.">
        <title>The high-quality draft genome of peach (Prunus persica) identifies unique patterns of genetic diversity, domestication and genome evolution.</title>
        <authorList>
            <consortium name="International Peach Genome Initiative"/>
            <person name="Verde I."/>
            <person name="Abbott A.G."/>
            <person name="Scalabrin S."/>
            <person name="Jung S."/>
            <person name="Shu S."/>
            <person name="Marroni F."/>
            <person name="Zhebentyayeva T."/>
            <person name="Dettori M.T."/>
            <person name="Grimwood J."/>
            <person name="Cattonaro F."/>
            <person name="Zuccolo A."/>
            <person name="Rossini L."/>
            <person name="Jenkins J."/>
            <person name="Vendramin E."/>
            <person name="Meisel L.A."/>
            <person name="Decroocq V."/>
            <person name="Sosinski B."/>
            <person name="Prochnik S."/>
            <person name="Mitros T."/>
            <person name="Policriti A."/>
            <person name="Cipriani G."/>
            <person name="Dondini L."/>
            <person name="Ficklin S."/>
            <person name="Goodstein D.M."/>
            <person name="Xuan P."/>
            <person name="Del Fabbro C."/>
            <person name="Aramini V."/>
            <person name="Copetti D."/>
            <person name="Gonzalez S."/>
            <person name="Horner D.S."/>
            <person name="Falchi R."/>
            <person name="Lucas S."/>
            <person name="Mica E."/>
            <person name="Maldonado J."/>
            <person name="Lazzari B."/>
            <person name="Bielenberg D."/>
            <person name="Pirona R."/>
            <person name="Miculan M."/>
            <person name="Barakat A."/>
            <person name="Testolin R."/>
            <person name="Stella A."/>
            <person name="Tartarini S."/>
            <person name="Tonutti P."/>
            <person name="Arus P."/>
            <person name="Orellana A."/>
            <person name="Wells C."/>
            <person name="Main D."/>
            <person name="Vizzotto G."/>
            <person name="Silva H."/>
            <person name="Salamini F."/>
            <person name="Schmutz J."/>
            <person name="Morgante M."/>
            <person name="Rokhsar D.S."/>
        </authorList>
    </citation>
    <scope>NUCLEOTIDE SEQUENCE [LARGE SCALE GENOMIC DNA]</scope>
    <source>
        <strain evidence="3">cv. Nemared</strain>
    </source>
</reference>